<evidence type="ECO:0000256" key="3">
    <source>
        <dbReference type="ARBA" id="ARBA00022989"/>
    </source>
</evidence>
<evidence type="ECO:0000256" key="6">
    <source>
        <dbReference type="SAM" id="MobiDB-lite"/>
    </source>
</evidence>
<dbReference type="Pfam" id="PF01825">
    <property type="entry name" value="GPS"/>
    <property type="match status" value="1"/>
</dbReference>
<dbReference type="GO" id="GO:0005886">
    <property type="term" value="C:plasma membrane"/>
    <property type="evidence" value="ECO:0007669"/>
    <property type="project" value="TreeGrafter"/>
</dbReference>
<evidence type="ECO:0000256" key="1">
    <source>
        <dbReference type="ARBA" id="ARBA00004141"/>
    </source>
</evidence>
<name>A0A2D0RTF1_ICTPU</name>
<evidence type="ECO:0000313" key="12">
    <source>
        <dbReference type="RefSeq" id="XP_017333783.1"/>
    </source>
</evidence>
<keyword evidence="8" id="KW-0732">Signal</keyword>
<dbReference type="Gene3D" id="2.60.220.50">
    <property type="match status" value="1"/>
</dbReference>
<feature type="transmembrane region" description="Helical" evidence="7">
    <location>
        <begin position="431"/>
        <end position="453"/>
    </location>
</feature>
<feature type="compositionally biased region" description="Polar residues" evidence="6">
    <location>
        <begin position="626"/>
        <end position="639"/>
    </location>
</feature>
<evidence type="ECO:0000256" key="2">
    <source>
        <dbReference type="ARBA" id="ARBA00022692"/>
    </source>
</evidence>
<dbReference type="InterPro" id="IPR057244">
    <property type="entry name" value="GAIN_B"/>
</dbReference>
<evidence type="ECO:0000256" key="5">
    <source>
        <dbReference type="ARBA" id="ARBA00023157"/>
    </source>
</evidence>
<proteinExistence type="predicted"/>
<dbReference type="PROSITE" id="PS50261">
    <property type="entry name" value="G_PROTEIN_RECEP_F2_4"/>
    <property type="match status" value="1"/>
</dbReference>
<dbReference type="OrthoDB" id="8951579at2759"/>
<evidence type="ECO:0000256" key="8">
    <source>
        <dbReference type="SAM" id="SignalP"/>
    </source>
</evidence>
<keyword evidence="5" id="KW-1015">Disulfide bond</keyword>
<keyword evidence="4 7" id="KW-0472">Membrane</keyword>
<keyword evidence="11" id="KW-1185">Reference proteome</keyword>
<evidence type="ECO:0000259" key="9">
    <source>
        <dbReference type="PROSITE" id="PS50221"/>
    </source>
</evidence>
<sequence length="639" mass="71331">MDRRIGNLLLVLVVSVRGHEADRDFAMCGTWLHGGGSRTLDVDLKAGCTGINISANASTLSVRGSITARCVLARAVALNASRGSPSSFCVFWEPLLDRLVMKLNEESFILCDAGKLQRSCCTHLSPGHQTHSQVYGIVNSSLLGDPMRASVMAAYEFNGETIDCKKYFCSKAAQETRGANMVEEVMMRSTEVGYVDLPCVQGTVIEMTEDFAGDNITLPAPRGVSSERIPSVHLPTCLKPAKRRKSKVVCSFYKNSTFFQKSSRGILEDVVGISVENEIITNLPEPVRIKFHHPGLAKTQRRKCVSWDTRKDNEVVWRETGCITLPFGADETECCCNHLTYFAILVDLNPTRNVRHLEALTFITAVCCAISITSCAVLFVSLCRQRKLKNQSSLVHRGLVVAMFFLLVLFILTGTVANAASDSVCRFIGGLLHYTLLSVLCWMAVEVIHTFWMMYMVFNPSPKPWIWYLLGFGVPALPVLFLGSVGDIYGQRTVKSDDVLETPYRMCWMTDSRSALMAHFIINMGLLVAVVSSGLVMLLLVFRKIRHRDEWKRNRVAFLSIWGLSCLFGSTWALAFFTSEASETVLFLFCIINSLQGFFLMLRFFALEWIQKSSRSSSDFSSTGSTRQHMLQAQENNQE</sequence>
<reference evidence="11" key="1">
    <citation type="journal article" date="2016" name="Nat. Commun.">
        <title>The channel catfish genome sequence provides insights into the evolution of scale formation in teleosts.</title>
        <authorList>
            <person name="Liu Z."/>
            <person name="Liu S."/>
            <person name="Yao J."/>
            <person name="Bao L."/>
            <person name="Zhang J."/>
            <person name="Li Y."/>
            <person name="Jiang C."/>
            <person name="Sun L."/>
            <person name="Wang R."/>
            <person name="Zhang Y."/>
            <person name="Zhou T."/>
            <person name="Zeng Q."/>
            <person name="Fu Q."/>
            <person name="Gao S."/>
            <person name="Li N."/>
            <person name="Koren S."/>
            <person name="Jiang Y."/>
            <person name="Zimin A."/>
            <person name="Xu P."/>
            <person name="Phillippy A.M."/>
            <person name="Geng X."/>
            <person name="Song L."/>
            <person name="Sun F."/>
            <person name="Li C."/>
            <person name="Wang X."/>
            <person name="Chen A."/>
            <person name="Jin Y."/>
            <person name="Yuan Z."/>
            <person name="Yang Y."/>
            <person name="Tan S."/>
            <person name="Peatman E."/>
            <person name="Lu J."/>
            <person name="Qin Z."/>
            <person name="Dunham R."/>
            <person name="Li Z."/>
            <person name="Sonstegard T."/>
            <person name="Feng J."/>
            <person name="Danzmann R.G."/>
            <person name="Schroeder S."/>
            <person name="Scheffler B."/>
            <person name="Duke M.V."/>
            <person name="Ballard L."/>
            <person name="Kucuktas H."/>
            <person name="Kaltenboeck L."/>
            <person name="Liu H."/>
            <person name="Armbruster J."/>
            <person name="Xie Y."/>
            <person name="Kirby M.L."/>
            <person name="Tian Y."/>
            <person name="Flanagan M.E."/>
            <person name="Mu W."/>
            <person name="Waldbieser G.C."/>
        </authorList>
    </citation>
    <scope>NUCLEOTIDE SEQUENCE [LARGE SCALE GENOMIC DNA]</scope>
    <source>
        <strain evidence="11">SDA103</strain>
    </source>
</reference>
<dbReference type="PROSITE" id="PS50221">
    <property type="entry name" value="GAIN_B"/>
    <property type="match status" value="1"/>
</dbReference>
<dbReference type="Proteomes" id="UP000221080">
    <property type="component" value="Chromosome 10"/>
</dbReference>
<keyword evidence="3 7" id="KW-1133">Transmembrane helix</keyword>
<feature type="transmembrane region" description="Helical" evidence="7">
    <location>
        <begin position="394"/>
        <end position="419"/>
    </location>
</feature>
<feature type="region of interest" description="Disordered" evidence="6">
    <location>
        <begin position="616"/>
        <end position="639"/>
    </location>
</feature>
<dbReference type="InterPro" id="IPR000203">
    <property type="entry name" value="GPS"/>
</dbReference>
<dbReference type="InterPro" id="IPR017981">
    <property type="entry name" value="GPCR_2-like_7TM"/>
</dbReference>
<dbReference type="InterPro" id="IPR046338">
    <property type="entry name" value="GAIN_dom_sf"/>
</dbReference>
<organism evidence="11 12">
    <name type="scientific">Ictalurus punctatus</name>
    <name type="common">Channel catfish</name>
    <name type="synonym">Silurus punctatus</name>
    <dbReference type="NCBI Taxonomy" id="7998"/>
    <lineage>
        <taxon>Eukaryota</taxon>
        <taxon>Metazoa</taxon>
        <taxon>Chordata</taxon>
        <taxon>Craniata</taxon>
        <taxon>Vertebrata</taxon>
        <taxon>Euteleostomi</taxon>
        <taxon>Actinopterygii</taxon>
        <taxon>Neopterygii</taxon>
        <taxon>Teleostei</taxon>
        <taxon>Ostariophysi</taxon>
        <taxon>Siluriformes</taxon>
        <taxon>Ictaluridae</taxon>
        <taxon>Ictalurus</taxon>
    </lineage>
</organism>
<dbReference type="STRING" id="7998.ENSIPUP00000007914"/>
<evidence type="ECO:0000256" key="7">
    <source>
        <dbReference type="SAM" id="Phobius"/>
    </source>
</evidence>
<dbReference type="GeneID" id="108271063"/>
<dbReference type="Pfam" id="PF00002">
    <property type="entry name" value="7tm_2"/>
    <property type="match status" value="1"/>
</dbReference>
<feature type="transmembrane region" description="Helical" evidence="7">
    <location>
        <begin position="359"/>
        <end position="382"/>
    </location>
</feature>
<dbReference type="AlphaFoldDB" id="A0A2D0RTF1"/>
<dbReference type="GO" id="GO:0007189">
    <property type="term" value="P:adenylate cyclase-activating G protein-coupled receptor signaling pathway"/>
    <property type="evidence" value="ECO:0007669"/>
    <property type="project" value="TreeGrafter"/>
</dbReference>
<evidence type="ECO:0000313" key="11">
    <source>
        <dbReference type="Proteomes" id="UP000221080"/>
    </source>
</evidence>
<feature type="compositionally biased region" description="Low complexity" evidence="6">
    <location>
        <begin position="616"/>
        <end position="625"/>
    </location>
</feature>
<keyword evidence="12" id="KW-0675">Receptor</keyword>
<feature type="signal peptide" evidence="8">
    <location>
        <begin position="1"/>
        <end position="21"/>
    </location>
</feature>
<accession>A0A2D0RTF1</accession>
<dbReference type="OMA" id="CVWVGAL"/>
<dbReference type="RefSeq" id="XP_017333783.1">
    <property type="nucleotide sequence ID" value="XM_017478294.3"/>
</dbReference>
<dbReference type="Gene3D" id="1.20.1070.10">
    <property type="entry name" value="Rhodopsin 7-helix transmembrane proteins"/>
    <property type="match status" value="1"/>
</dbReference>
<protein>
    <submittedName>
        <fullName evidence="12">Adhesion G-protein coupled receptor G5</fullName>
    </submittedName>
</protein>
<keyword evidence="2 7" id="KW-0812">Transmembrane</keyword>
<feature type="transmembrane region" description="Helical" evidence="7">
    <location>
        <begin position="516"/>
        <end position="542"/>
    </location>
</feature>
<feature type="domain" description="GAIN-B" evidence="9">
    <location>
        <begin position="207"/>
        <end position="352"/>
    </location>
</feature>
<feature type="transmembrane region" description="Helical" evidence="7">
    <location>
        <begin position="465"/>
        <end position="485"/>
    </location>
</feature>
<dbReference type="KEGG" id="ipu:108271063"/>
<dbReference type="InterPro" id="IPR000832">
    <property type="entry name" value="GPCR_2_secretin-like"/>
</dbReference>
<feature type="transmembrane region" description="Helical" evidence="7">
    <location>
        <begin position="584"/>
        <end position="606"/>
    </location>
</feature>
<dbReference type="PANTHER" id="PTHR12011">
    <property type="entry name" value="ADHESION G-PROTEIN COUPLED RECEPTOR"/>
    <property type="match status" value="1"/>
</dbReference>
<evidence type="ECO:0000256" key="4">
    <source>
        <dbReference type="ARBA" id="ARBA00023136"/>
    </source>
</evidence>
<feature type="domain" description="G-protein coupled receptors family 2 profile 2" evidence="10">
    <location>
        <begin position="360"/>
        <end position="608"/>
    </location>
</feature>
<dbReference type="PANTHER" id="PTHR12011:SF435">
    <property type="entry name" value="ADHESION G PROTEIN-COUPLED RECEPTOR G1-RELATED"/>
    <property type="match status" value="1"/>
</dbReference>
<dbReference type="GO" id="GO:0004930">
    <property type="term" value="F:G protein-coupled receptor activity"/>
    <property type="evidence" value="ECO:0007669"/>
    <property type="project" value="InterPro"/>
</dbReference>
<comment type="subcellular location">
    <subcellularLocation>
        <location evidence="1">Membrane</location>
        <topology evidence="1">Multi-pass membrane protein</topology>
    </subcellularLocation>
</comment>
<feature type="transmembrane region" description="Helical" evidence="7">
    <location>
        <begin position="554"/>
        <end position="578"/>
    </location>
</feature>
<reference evidence="12" key="2">
    <citation type="submission" date="2025-08" db="UniProtKB">
        <authorList>
            <consortium name="RefSeq"/>
        </authorList>
    </citation>
    <scope>IDENTIFICATION</scope>
    <source>
        <tissue evidence="12">Blood</tissue>
    </source>
</reference>
<feature type="chain" id="PRO_5012135534" evidence="8">
    <location>
        <begin position="22"/>
        <end position="639"/>
    </location>
</feature>
<dbReference type="SMART" id="SM00303">
    <property type="entry name" value="GPS"/>
    <property type="match status" value="1"/>
</dbReference>
<dbReference type="GO" id="GO:0007166">
    <property type="term" value="P:cell surface receptor signaling pathway"/>
    <property type="evidence" value="ECO:0007669"/>
    <property type="project" value="InterPro"/>
</dbReference>
<gene>
    <name evidence="12" type="primary">LOC108271063</name>
</gene>
<evidence type="ECO:0000259" key="10">
    <source>
        <dbReference type="PROSITE" id="PS50261"/>
    </source>
</evidence>